<keyword evidence="2" id="KW-1185">Reference proteome</keyword>
<evidence type="ECO:0000313" key="2">
    <source>
        <dbReference type="Proteomes" id="UP000887574"/>
    </source>
</evidence>
<evidence type="ECO:0000259" key="1">
    <source>
        <dbReference type="PROSITE" id="PS50181"/>
    </source>
</evidence>
<sequence>MLLPTECYKDVLSFLSRNDLDIISLVNRQSASVVAKYFASDAKPSRHMHSWVVSKNPGVPYLYPNESRRANAPNILQQDGTIWTRRSVSFHSRISWI</sequence>
<evidence type="ECO:0000313" key="3">
    <source>
        <dbReference type="WBParaSite" id="jg11476"/>
    </source>
</evidence>
<protein>
    <submittedName>
        <fullName evidence="3">F-box domain-containing protein</fullName>
    </submittedName>
</protein>
<accession>A0A915CRM8</accession>
<dbReference type="WBParaSite" id="jg11476">
    <property type="protein sequence ID" value="jg11476"/>
    <property type="gene ID" value="jg11476"/>
</dbReference>
<dbReference type="Pfam" id="PF00646">
    <property type="entry name" value="F-box"/>
    <property type="match status" value="1"/>
</dbReference>
<dbReference type="PROSITE" id="PS50181">
    <property type="entry name" value="FBOX"/>
    <property type="match status" value="1"/>
</dbReference>
<proteinExistence type="predicted"/>
<reference evidence="3" key="1">
    <citation type="submission" date="2022-11" db="UniProtKB">
        <authorList>
            <consortium name="WormBaseParasite"/>
        </authorList>
    </citation>
    <scope>IDENTIFICATION</scope>
</reference>
<name>A0A915CRM8_9BILA</name>
<dbReference type="InterPro" id="IPR001810">
    <property type="entry name" value="F-box_dom"/>
</dbReference>
<dbReference type="Proteomes" id="UP000887574">
    <property type="component" value="Unplaced"/>
</dbReference>
<dbReference type="AlphaFoldDB" id="A0A915CRM8"/>
<feature type="domain" description="F-box" evidence="1">
    <location>
        <begin position="1"/>
        <end position="41"/>
    </location>
</feature>
<organism evidence="2 3">
    <name type="scientific">Ditylenchus dipsaci</name>
    <dbReference type="NCBI Taxonomy" id="166011"/>
    <lineage>
        <taxon>Eukaryota</taxon>
        <taxon>Metazoa</taxon>
        <taxon>Ecdysozoa</taxon>
        <taxon>Nematoda</taxon>
        <taxon>Chromadorea</taxon>
        <taxon>Rhabditida</taxon>
        <taxon>Tylenchina</taxon>
        <taxon>Tylenchomorpha</taxon>
        <taxon>Sphaerularioidea</taxon>
        <taxon>Anguinidae</taxon>
        <taxon>Anguininae</taxon>
        <taxon>Ditylenchus</taxon>
    </lineage>
</organism>